<dbReference type="EMBL" id="LMAI01000006">
    <property type="protein sequence ID" value="KUJ55570.1"/>
    <property type="molecule type" value="Genomic_DNA"/>
</dbReference>
<evidence type="ECO:0000313" key="1">
    <source>
        <dbReference type="EMBL" id="KUJ55570.1"/>
    </source>
</evidence>
<accession>A0A101CGG4</accession>
<protein>
    <submittedName>
        <fullName evidence="1">Uncharacterized protein</fullName>
    </submittedName>
</protein>
<organism evidence="1 2">
    <name type="scientific">Chryseobacterium aquaticum subsp. greenlandense</name>
    <dbReference type="NCBI Taxonomy" id="345663"/>
    <lineage>
        <taxon>Bacteria</taxon>
        <taxon>Pseudomonadati</taxon>
        <taxon>Bacteroidota</taxon>
        <taxon>Flavobacteriia</taxon>
        <taxon>Flavobacteriales</taxon>
        <taxon>Weeksellaceae</taxon>
        <taxon>Chryseobacterium group</taxon>
        <taxon>Chryseobacterium</taxon>
    </lineage>
</organism>
<gene>
    <name evidence="1" type="ORF">AR686_12205</name>
</gene>
<name>A0A101CGG4_9FLAO</name>
<sequence length="82" mass="9767">MEDPIFEAKKELINWIREMDDLDKIQELLDLKNSENQNIIVAENQVEYAIKDDFDERFTKGISGDELLQRVYAHIESLPWKK</sequence>
<dbReference type="AlphaFoldDB" id="A0A101CGG4"/>
<dbReference type="Proteomes" id="UP000054388">
    <property type="component" value="Unassembled WGS sequence"/>
</dbReference>
<comment type="caution">
    <text evidence="1">The sequence shown here is derived from an EMBL/GenBank/DDBJ whole genome shotgun (WGS) entry which is preliminary data.</text>
</comment>
<reference evidence="1 2" key="1">
    <citation type="submission" date="2015-10" db="EMBL/GenBank/DDBJ databases">
        <title>Genome sequence of Chryseobacterium greenlandense.</title>
        <authorList>
            <person name="Newman J."/>
            <person name="Fischer K."/>
            <person name="Miller J."/>
        </authorList>
    </citation>
    <scope>NUCLEOTIDE SEQUENCE [LARGE SCALE GENOMIC DNA]</scope>
    <source>
        <strain evidence="1 2">UMB34</strain>
    </source>
</reference>
<dbReference type="RefSeq" id="WP_059137074.1">
    <property type="nucleotide sequence ID" value="NZ_LMAI01000006.1"/>
</dbReference>
<proteinExistence type="predicted"/>
<evidence type="ECO:0000313" key="2">
    <source>
        <dbReference type="Proteomes" id="UP000054388"/>
    </source>
</evidence>